<evidence type="ECO:0000313" key="3">
    <source>
        <dbReference type="EMBL" id="TDD72797.1"/>
    </source>
</evidence>
<name>A0A4V2YTC3_9ACTN</name>
<keyword evidence="2" id="KW-0812">Transmembrane</keyword>
<accession>A0A4V2YTC3</accession>
<feature type="region of interest" description="Disordered" evidence="1">
    <location>
        <begin position="65"/>
        <end position="89"/>
    </location>
</feature>
<keyword evidence="4" id="KW-1185">Reference proteome</keyword>
<protein>
    <submittedName>
        <fullName evidence="3">Uncharacterized protein</fullName>
    </submittedName>
</protein>
<sequence>MDLESELRRAMAEQVAEATAPPSLVADVKRRHRRRATRIRATVGAAAASVVALALVPTYQSFRATPAGAPETTASPNGVSVLQQPERPP</sequence>
<keyword evidence="2" id="KW-1133">Transmembrane helix</keyword>
<keyword evidence="2" id="KW-0472">Membrane</keyword>
<feature type="transmembrane region" description="Helical" evidence="2">
    <location>
        <begin position="39"/>
        <end position="59"/>
    </location>
</feature>
<comment type="caution">
    <text evidence="3">The sequence shown here is derived from an EMBL/GenBank/DDBJ whole genome shotgun (WGS) entry which is preliminary data.</text>
</comment>
<proteinExistence type="predicted"/>
<dbReference type="AlphaFoldDB" id="A0A4V2YTC3"/>
<reference evidence="3 4" key="1">
    <citation type="submission" date="2019-03" db="EMBL/GenBank/DDBJ databases">
        <title>Draft genome sequences of novel Actinobacteria.</title>
        <authorList>
            <person name="Sahin N."/>
            <person name="Ay H."/>
            <person name="Saygin H."/>
        </authorList>
    </citation>
    <scope>NUCLEOTIDE SEQUENCE [LARGE SCALE GENOMIC DNA]</scope>
    <source>
        <strain evidence="3 4">H3C3</strain>
    </source>
</reference>
<organism evidence="3 4">
    <name type="scientific">Actinomadura rubrisoli</name>
    <dbReference type="NCBI Taxonomy" id="2530368"/>
    <lineage>
        <taxon>Bacteria</taxon>
        <taxon>Bacillati</taxon>
        <taxon>Actinomycetota</taxon>
        <taxon>Actinomycetes</taxon>
        <taxon>Streptosporangiales</taxon>
        <taxon>Thermomonosporaceae</taxon>
        <taxon>Actinomadura</taxon>
    </lineage>
</organism>
<dbReference type="RefSeq" id="WP_131900973.1">
    <property type="nucleotide sequence ID" value="NZ_SMKU01000272.1"/>
</dbReference>
<feature type="compositionally biased region" description="Polar residues" evidence="1">
    <location>
        <begin position="72"/>
        <end position="83"/>
    </location>
</feature>
<feature type="non-terminal residue" evidence="3">
    <location>
        <position position="89"/>
    </location>
</feature>
<gene>
    <name evidence="3" type="ORF">E1298_34870</name>
</gene>
<evidence type="ECO:0000313" key="4">
    <source>
        <dbReference type="Proteomes" id="UP000294513"/>
    </source>
</evidence>
<evidence type="ECO:0000256" key="1">
    <source>
        <dbReference type="SAM" id="MobiDB-lite"/>
    </source>
</evidence>
<evidence type="ECO:0000256" key="2">
    <source>
        <dbReference type="SAM" id="Phobius"/>
    </source>
</evidence>
<dbReference type="Proteomes" id="UP000294513">
    <property type="component" value="Unassembled WGS sequence"/>
</dbReference>
<dbReference type="EMBL" id="SMKU01000272">
    <property type="protein sequence ID" value="TDD72797.1"/>
    <property type="molecule type" value="Genomic_DNA"/>
</dbReference>